<feature type="transmembrane region" description="Helical" evidence="6">
    <location>
        <begin position="329"/>
        <end position="348"/>
    </location>
</feature>
<dbReference type="EMBL" id="CP090166">
    <property type="protein sequence ID" value="UJO16931.1"/>
    <property type="molecule type" value="Genomic_DNA"/>
</dbReference>
<sequence length="482" mass="52537">MASFEYNTGADLEKKVSAINVAPIDPTTELPIYDDSSIDTITALVHEDHQHDIKLRTMSWQKAAWLLAGDQVCLAIMAQSWSLSVLGWVPGIITMLVAGILFYVTSMTMHKFIMKHPRIKDICDFGYHAFGKSNIAYHFTAFMLLANNILLIGFHVLTGAKVLNTLSDHSMCTVIFSVITALIGIVMSLPRTLKHVSFMSMFSAAAMGIAILLFLVFAGIEDAPYYGYNGNFPEDGLVKTYAFPPAGTTWVACMNAVLNITFLWVPQILFPTFIAEMEKPQDFPKALAVLAGISAFLFIVPPAIGFHYLGQYATAPAFGSLGVVAYKKASCAFVIVPTLVIGVIYANVSAKFVYGRIMGNSRHGHSNTVIGWGVWGGVMAAIWLVAFVFAEVIPSMGDFLSLLGAAFDSFFGFIFFAVAYYHLYKGKLFAGPLRSTMTVVHVVIMICGLFLLGPGLYAAVKAIMADYATTTRPAFSCKNLSL</sequence>
<feature type="transmembrane region" description="Helical" evidence="6">
    <location>
        <begin position="135"/>
        <end position="157"/>
    </location>
</feature>
<evidence type="ECO:0000256" key="2">
    <source>
        <dbReference type="ARBA" id="ARBA00008066"/>
    </source>
</evidence>
<dbReference type="InterPro" id="IPR013057">
    <property type="entry name" value="AA_transpt_TM"/>
</dbReference>
<dbReference type="Pfam" id="PF01490">
    <property type="entry name" value="Aa_trans"/>
    <property type="match status" value="1"/>
</dbReference>
<keyword evidence="5 6" id="KW-0472">Membrane</keyword>
<evidence type="ECO:0000313" key="9">
    <source>
        <dbReference type="Proteomes" id="UP000756132"/>
    </source>
</evidence>
<feature type="transmembrane region" description="Helical" evidence="6">
    <location>
        <begin position="402"/>
        <end position="424"/>
    </location>
</feature>
<feature type="transmembrane region" description="Helical" evidence="6">
    <location>
        <begin position="240"/>
        <end position="265"/>
    </location>
</feature>
<dbReference type="KEGG" id="ffu:CLAFUR5_05192"/>
<comment type="similarity">
    <text evidence="2">Belongs to the amino acid/polyamine transporter 2 family.</text>
</comment>
<name>A0A9Q8LGD4_PASFU</name>
<dbReference type="GO" id="GO:0015179">
    <property type="term" value="F:L-amino acid transmembrane transporter activity"/>
    <property type="evidence" value="ECO:0007669"/>
    <property type="project" value="TreeGrafter"/>
</dbReference>
<feature type="transmembrane region" description="Helical" evidence="6">
    <location>
        <begin position="436"/>
        <end position="460"/>
    </location>
</feature>
<dbReference type="AlphaFoldDB" id="A0A9Q8LGD4"/>
<feature type="transmembrane region" description="Helical" evidence="6">
    <location>
        <begin position="87"/>
        <end position="105"/>
    </location>
</feature>
<dbReference type="PANTHER" id="PTHR22950">
    <property type="entry name" value="AMINO ACID TRANSPORTER"/>
    <property type="match status" value="1"/>
</dbReference>
<gene>
    <name evidence="8" type="ORF">CLAFUR5_05192</name>
</gene>
<feature type="transmembrane region" description="Helical" evidence="6">
    <location>
        <begin position="286"/>
        <end position="309"/>
    </location>
</feature>
<accession>A0A9Q8LGD4</accession>
<keyword evidence="3 6" id="KW-0812">Transmembrane</keyword>
<evidence type="ECO:0000256" key="3">
    <source>
        <dbReference type="ARBA" id="ARBA00022692"/>
    </source>
</evidence>
<feature type="transmembrane region" description="Helical" evidence="6">
    <location>
        <begin position="169"/>
        <end position="189"/>
    </location>
</feature>
<organism evidence="8 9">
    <name type="scientific">Passalora fulva</name>
    <name type="common">Tomato leaf mold</name>
    <name type="synonym">Cladosporium fulvum</name>
    <dbReference type="NCBI Taxonomy" id="5499"/>
    <lineage>
        <taxon>Eukaryota</taxon>
        <taxon>Fungi</taxon>
        <taxon>Dikarya</taxon>
        <taxon>Ascomycota</taxon>
        <taxon>Pezizomycotina</taxon>
        <taxon>Dothideomycetes</taxon>
        <taxon>Dothideomycetidae</taxon>
        <taxon>Mycosphaerellales</taxon>
        <taxon>Mycosphaerellaceae</taxon>
        <taxon>Fulvia</taxon>
    </lineage>
</organism>
<keyword evidence="4 6" id="KW-1133">Transmembrane helix</keyword>
<evidence type="ECO:0000256" key="5">
    <source>
        <dbReference type="ARBA" id="ARBA00023136"/>
    </source>
</evidence>
<proteinExistence type="inferred from homology"/>
<evidence type="ECO:0000256" key="1">
    <source>
        <dbReference type="ARBA" id="ARBA00004141"/>
    </source>
</evidence>
<dbReference type="OrthoDB" id="294730at2759"/>
<protein>
    <submittedName>
        <fullName evidence="8">N amino acid transport system protein</fullName>
    </submittedName>
</protein>
<comment type="subcellular location">
    <subcellularLocation>
        <location evidence="1">Membrane</location>
        <topology evidence="1">Multi-pass membrane protein</topology>
    </subcellularLocation>
</comment>
<feature type="transmembrane region" description="Helical" evidence="6">
    <location>
        <begin position="369"/>
        <end position="390"/>
    </location>
</feature>
<dbReference type="OMA" id="PGIITMV"/>
<evidence type="ECO:0000256" key="6">
    <source>
        <dbReference type="SAM" id="Phobius"/>
    </source>
</evidence>
<dbReference type="GeneID" id="71985070"/>
<feature type="transmembrane region" description="Helical" evidence="6">
    <location>
        <begin position="201"/>
        <end position="220"/>
    </location>
</feature>
<keyword evidence="9" id="KW-1185">Reference proteome</keyword>
<dbReference type="RefSeq" id="XP_047761297.1">
    <property type="nucleotide sequence ID" value="XM_047904340.1"/>
</dbReference>
<reference evidence="8" key="1">
    <citation type="submission" date="2021-12" db="EMBL/GenBank/DDBJ databases">
        <authorList>
            <person name="Zaccaron A."/>
            <person name="Stergiopoulos I."/>
        </authorList>
    </citation>
    <scope>NUCLEOTIDE SEQUENCE</scope>
    <source>
        <strain evidence="8">Race5_Kim</strain>
    </source>
</reference>
<dbReference type="PANTHER" id="PTHR22950:SF567">
    <property type="entry name" value="AMINO ACID TRANSPORTER TRANSMEMBRANE DOMAIN-CONTAINING PROTEIN"/>
    <property type="match status" value="1"/>
</dbReference>
<evidence type="ECO:0000256" key="4">
    <source>
        <dbReference type="ARBA" id="ARBA00022989"/>
    </source>
</evidence>
<reference evidence="8" key="2">
    <citation type="journal article" date="2022" name="Microb. Genom.">
        <title>A chromosome-scale genome assembly of the tomato pathogen Cladosporium fulvum reveals a compartmentalized genome architecture and the presence of a dispensable chromosome.</title>
        <authorList>
            <person name="Zaccaron A.Z."/>
            <person name="Chen L.H."/>
            <person name="Samaras A."/>
            <person name="Stergiopoulos I."/>
        </authorList>
    </citation>
    <scope>NUCLEOTIDE SEQUENCE</scope>
    <source>
        <strain evidence="8">Race5_Kim</strain>
    </source>
</reference>
<evidence type="ECO:0000259" key="7">
    <source>
        <dbReference type="Pfam" id="PF01490"/>
    </source>
</evidence>
<evidence type="ECO:0000313" key="8">
    <source>
        <dbReference type="EMBL" id="UJO16931.1"/>
    </source>
</evidence>
<feature type="domain" description="Amino acid transporter transmembrane" evidence="7">
    <location>
        <begin position="57"/>
        <end position="458"/>
    </location>
</feature>
<dbReference type="Proteomes" id="UP000756132">
    <property type="component" value="Chromosome 4"/>
</dbReference>
<dbReference type="GO" id="GO:0016020">
    <property type="term" value="C:membrane"/>
    <property type="evidence" value="ECO:0007669"/>
    <property type="project" value="UniProtKB-SubCell"/>
</dbReference>